<gene>
    <name evidence="8" type="ORF">GKZ89_00985</name>
</gene>
<dbReference type="OrthoDB" id="9805239at2"/>
<keyword evidence="5 6" id="KW-0472">Membrane</keyword>
<feature type="transmembrane region" description="Helical" evidence="6">
    <location>
        <begin position="73"/>
        <end position="90"/>
    </location>
</feature>
<feature type="transmembrane region" description="Helical" evidence="6">
    <location>
        <begin position="12"/>
        <end position="29"/>
    </location>
</feature>
<dbReference type="Proteomes" id="UP000434639">
    <property type="component" value="Unassembled WGS sequence"/>
</dbReference>
<feature type="transmembrane region" description="Helical" evidence="6">
    <location>
        <begin position="102"/>
        <end position="121"/>
    </location>
</feature>
<dbReference type="PANTHER" id="PTHR32322">
    <property type="entry name" value="INNER MEMBRANE TRANSPORTER"/>
    <property type="match status" value="1"/>
</dbReference>
<dbReference type="GO" id="GO:0016020">
    <property type="term" value="C:membrane"/>
    <property type="evidence" value="ECO:0007669"/>
    <property type="project" value="UniProtKB-SubCell"/>
</dbReference>
<feature type="transmembrane region" description="Helical" evidence="6">
    <location>
        <begin position="41"/>
        <end position="61"/>
    </location>
</feature>
<dbReference type="InterPro" id="IPR050638">
    <property type="entry name" value="AA-Vitamin_Transporters"/>
</dbReference>
<evidence type="ECO:0000256" key="3">
    <source>
        <dbReference type="ARBA" id="ARBA00022692"/>
    </source>
</evidence>
<protein>
    <submittedName>
        <fullName evidence="8">EamA family transporter</fullName>
    </submittedName>
</protein>
<feature type="domain" description="EamA" evidence="7">
    <location>
        <begin position="15"/>
        <end position="143"/>
    </location>
</feature>
<accession>A0A7X2S187</accession>
<keyword evidence="4 6" id="KW-1133">Transmembrane helix</keyword>
<dbReference type="AlphaFoldDB" id="A0A7X2S187"/>
<keyword evidence="3 6" id="KW-0812">Transmembrane</keyword>
<reference evidence="8 9" key="1">
    <citation type="journal article" date="2017" name="Int. J. Syst. Evol. Microbiol.">
        <title>Bacillus mangrovi sp. nov., isolated from a sediment sample from a mangrove forest.</title>
        <authorList>
            <person name="Gupta V."/>
            <person name="Singh P.K."/>
            <person name="Korpole S."/>
            <person name="Tanuku N.R.S."/>
            <person name="Pinnaka A.K."/>
        </authorList>
    </citation>
    <scope>NUCLEOTIDE SEQUENCE [LARGE SCALE GENOMIC DNA]</scope>
    <source>
        <strain evidence="8 9">KCTC 33872</strain>
    </source>
</reference>
<evidence type="ECO:0000313" key="8">
    <source>
        <dbReference type="EMBL" id="MTH51963.1"/>
    </source>
</evidence>
<dbReference type="Gene3D" id="1.10.3730.20">
    <property type="match status" value="1"/>
</dbReference>
<comment type="caution">
    <text evidence="8">The sequence shown here is derived from an EMBL/GenBank/DDBJ whole genome shotgun (WGS) entry which is preliminary data.</text>
</comment>
<feature type="transmembrane region" description="Helical" evidence="6">
    <location>
        <begin position="274"/>
        <end position="291"/>
    </location>
</feature>
<comment type="similarity">
    <text evidence="2">Belongs to the EamA transporter family.</text>
</comment>
<feature type="transmembrane region" description="Helical" evidence="6">
    <location>
        <begin position="249"/>
        <end position="268"/>
    </location>
</feature>
<feature type="transmembrane region" description="Helical" evidence="6">
    <location>
        <begin position="181"/>
        <end position="199"/>
    </location>
</feature>
<dbReference type="InterPro" id="IPR037185">
    <property type="entry name" value="EmrE-like"/>
</dbReference>
<proteinExistence type="inferred from homology"/>
<sequence>MLWRPAVHNRLIFRMYALIAVAFWGISFVSSKSLLSYMDSYSIITARFGLAAVFLAAMCLLAGKSLKIKLHHIPHMIILAVCGIWIHQSLQVEALNYIDAVTAGWLISLSPVFTAILAMCFGEKMTRFKAAGMAAAFTGVVLVAESEGFSLTAGTGIGLMVLSTLNWAVYSLLVKKLPLPYPVITAAFYTSFFGALFMLPFTIRSGGWKSLMSLPPEQWLHLLFLAVFVSAAAYWLWGKALSVLSATGTAAFLYAEPLFTMLAGTALLGEKWTWTAAAGGVFILAGVYGMSRDEGKRLSPK</sequence>
<evidence type="ECO:0000256" key="2">
    <source>
        <dbReference type="ARBA" id="ARBA00007362"/>
    </source>
</evidence>
<feature type="domain" description="EamA" evidence="7">
    <location>
        <begin position="155"/>
        <end position="291"/>
    </location>
</feature>
<keyword evidence="9" id="KW-1185">Reference proteome</keyword>
<dbReference type="EMBL" id="WMIB01000001">
    <property type="protein sequence ID" value="MTH51963.1"/>
    <property type="molecule type" value="Genomic_DNA"/>
</dbReference>
<dbReference type="InterPro" id="IPR000620">
    <property type="entry name" value="EamA_dom"/>
</dbReference>
<feature type="transmembrane region" description="Helical" evidence="6">
    <location>
        <begin position="128"/>
        <end position="144"/>
    </location>
</feature>
<evidence type="ECO:0000256" key="6">
    <source>
        <dbReference type="SAM" id="Phobius"/>
    </source>
</evidence>
<name>A0A7X2S187_9BACI</name>
<evidence type="ECO:0000256" key="5">
    <source>
        <dbReference type="ARBA" id="ARBA00023136"/>
    </source>
</evidence>
<dbReference type="SUPFAM" id="SSF103481">
    <property type="entry name" value="Multidrug resistance efflux transporter EmrE"/>
    <property type="match status" value="2"/>
</dbReference>
<evidence type="ECO:0000259" key="7">
    <source>
        <dbReference type="Pfam" id="PF00892"/>
    </source>
</evidence>
<evidence type="ECO:0000256" key="4">
    <source>
        <dbReference type="ARBA" id="ARBA00022989"/>
    </source>
</evidence>
<feature type="transmembrane region" description="Helical" evidence="6">
    <location>
        <begin position="150"/>
        <end position="169"/>
    </location>
</feature>
<evidence type="ECO:0000313" key="9">
    <source>
        <dbReference type="Proteomes" id="UP000434639"/>
    </source>
</evidence>
<feature type="transmembrane region" description="Helical" evidence="6">
    <location>
        <begin position="219"/>
        <end position="237"/>
    </location>
</feature>
<comment type="subcellular location">
    <subcellularLocation>
        <location evidence="1">Endomembrane system</location>
        <topology evidence="1">Multi-pass membrane protein</topology>
    </subcellularLocation>
</comment>
<evidence type="ECO:0000256" key="1">
    <source>
        <dbReference type="ARBA" id="ARBA00004127"/>
    </source>
</evidence>
<dbReference type="PANTHER" id="PTHR32322:SF2">
    <property type="entry name" value="EAMA DOMAIN-CONTAINING PROTEIN"/>
    <property type="match status" value="1"/>
</dbReference>
<dbReference type="Pfam" id="PF00892">
    <property type="entry name" value="EamA"/>
    <property type="match status" value="2"/>
</dbReference>
<organism evidence="8 9">
    <name type="scientific">Metabacillus mangrovi</name>
    <dbReference type="NCBI Taxonomy" id="1491830"/>
    <lineage>
        <taxon>Bacteria</taxon>
        <taxon>Bacillati</taxon>
        <taxon>Bacillota</taxon>
        <taxon>Bacilli</taxon>
        <taxon>Bacillales</taxon>
        <taxon>Bacillaceae</taxon>
        <taxon>Metabacillus</taxon>
    </lineage>
</organism>